<keyword evidence="1" id="KW-0378">Hydrolase</keyword>
<comment type="caution">
    <text evidence="1">The sequence shown here is derived from an EMBL/GenBank/DDBJ whole genome shotgun (WGS) entry which is preliminary data.</text>
</comment>
<dbReference type="Pfam" id="PF08282">
    <property type="entry name" value="Hydrolase_3"/>
    <property type="match status" value="1"/>
</dbReference>
<dbReference type="Gene3D" id="3.30.1240.10">
    <property type="match status" value="1"/>
</dbReference>
<dbReference type="PROSITE" id="PS01229">
    <property type="entry name" value="COF_2"/>
    <property type="match status" value="1"/>
</dbReference>
<dbReference type="Gene3D" id="3.40.50.1000">
    <property type="entry name" value="HAD superfamily/HAD-like"/>
    <property type="match status" value="1"/>
</dbReference>
<organism evidence="1">
    <name type="scientific">mine drainage metagenome</name>
    <dbReference type="NCBI Taxonomy" id="410659"/>
    <lineage>
        <taxon>unclassified sequences</taxon>
        <taxon>metagenomes</taxon>
        <taxon>ecological metagenomes</taxon>
    </lineage>
</organism>
<dbReference type="InterPro" id="IPR006379">
    <property type="entry name" value="HAD-SF_hydro_IIB"/>
</dbReference>
<sequence length="175" mass="19372">IDFVRKRCPDAIASVEIIDRLYSDHFGIVPADAIPAGRSFNPDVIAALETFLHVPVTRLMFHAKASVIDELYYLVPQRFQNRFGLFRSDSRLLQLMAPDTNKAMALDFVCKSYGINRNNVLAVGDNANDLPMLQWAGVSAAMANGPEHIRRAAHHVVPSNRDDGVAVAIERFALA</sequence>
<gene>
    <name evidence="1" type="ORF">B1A_19219</name>
</gene>
<dbReference type="NCBIfam" id="TIGR01484">
    <property type="entry name" value="HAD-SF-IIB"/>
    <property type="match status" value="1"/>
</dbReference>
<dbReference type="GO" id="GO:0005829">
    <property type="term" value="C:cytosol"/>
    <property type="evidence" value="ECO:0007669"/>
    <property type="project" value="TreeGrafter"/>
</dbReference>
<dbReference type="GO" id="GO:0016791">
    <property type="term" value="F:phosphatase activity"/>
    <property type="evidence" value="ECO:0007669"/>
    <property type="project" value="TreeGrafter"/>
</dbReference>
<protein>
    <submittedName>
        <fullName evidence="1">HAD hydrolase, IIB family</fullName>
    </submittedName>
</protein>
<accession>T0YI82</accession>
<dbReference type="PANTHER" id="PTHR10000:SF8">
    <property type="entry name" value="HAD SUPERFAMILY HYDROLASE-LIKE, TYPE 3"/>
    <property type="match status" value="1"/>
</dbReference>
<reference evidence="1" key="2">
    <citation type="journal article" date="2014" name="ISME J.">
        <title>Microbial stratification in low pH oxic and suboxic macroscopic growths along an acid mine drainage.</title>
        <authorList>
            <person name="Mendez-Garcia C."/>
            <person name="Mesa V."/>
            <person name="Sprenger R.R."/>
            <person name="Richter M."/>
            <person name="Diez M.S."/>
            <person name="Solano J."/>
            <person name="Bargiela R."/>
            <person name="Golyshina O.V."/>
            <person name="Manteca A."/>
            <person name="Ramos J.L."/>
            <person name="Gallego J.R."/>
            <person name="Llorente I."/>
            <person name="Martins Dos Santos V.A."/>
            <person name="Jensen O.N."/>
            <person name="Pelaez A.I."/>
            <person name="Sanchez J."/>
            <person name="Ferrer M."/>
        </authorList>
    </citation>
    <scope>NUCLEOTIDE SEQUENCE</scope>
</reference>
<dbReference type="SUPFAM" id="SSF56784">
    <property type="entry name" value="HAD-like"/>
    <property type="match status" value="1"/>
</dbReference>
<name>T0YI82_9ZZZZ</name>
<reference evidence="1" key="1">
    <citation type="submission" date="2013-08" db="EMBL/GenBank/DDBJ databases">
        <authorList>
            <person name="Mendez C."/>
            <person name="Richter M."/>
            <person name="Ferrer M."/>
            <person name="Sanchez J."/>
        </authorList>
    </citation>
    <scope>NUCLEOTIDE SEQUENCE</scope>
</reference>
<dbReference type="InterPro" id="IPR036412">
    <property type="entry name" value="HAD-like_sf"/>
</dbReference>
<dbReference type="EMBL" id="AUZX01014179">
    <property type="protein sequence ID" value="EQD32843.1"/>
    <property type="molecule type" value="Genomic_DNA"/>
</dbReference>
<feature type="non-terminal residue" evidence="1">
    <location>
        <position position="1"/>
    </location>
</feature>
<evidence type="ECO:0000313" key="1">
    <source>
        <dbReference type="EMBL" id="EQD32843.1"/>
    </source>
</evidence>
<dbReference type="PANTHER" id="PTHR10000">
    <property type="entry name" value="PHOSPHOSERINE PHOSPHATASE"/>
    <property type="match status" value="1"/>
</dbReference>
<dbReference type="InterPro" id="IPR023214">
    <property type="entry name" value="HAD_sf"/>
</dbReference>
<proteinExistence type="predicted"/>
<dbReference type="AlphaFoldDB" id="T0YI82"/>
<dbReference type="GO" id="GO:0000287">
    <property type="term" value="F:magnesium ion binding"/>
    <property type="evidence" value="ECO:0007669"/>
    <property type="project" value="TreeGrafter"/>
</dbReference>